<sequence>MSDLDTKDLDPKELDRLLKQAFAAATKLYQERGFQRRVGFGKRPALVSVDLANAWTRPGNPFTCDQDKMDAEIIPGMQRLLTAFRAANLPVIHVTTAYEITDREAPFTDMGLWHNKIPIDVVNLKDKDLWAIDSRIAPVEGEYTLLKKRASAFHGTELGGILRASGVDTILVTGVTACACVRTTLCDGLADGFRTIAVRECIGDRVPGVVDYNLFDIDAKFADVESVDTCVSYIEGLGAARIAAE</sequence>
<dbReference type="InterPro" id="IPR036380">
    <property type="entry name" value="Isochorismatase-like_sf"/>
</dbReference>
<dbReference type="InterPro" id="IPR050272">
    <property type="entry name" value="Isochorismatase-like_hydrls"/>
</dbReference>
<dbReference type="Gene3D" id="3.40.50.850">
    <property type="entry name" value="Isochorismatase-like"/>
    <property type="match status" value="1"/>
</dbReference>
<feature type="domain" description="Isochorismatase-like" evidence="2">
    <location>
        <begin position="45"/>
        <end position="227"/>
    </location>
</feature>
<dbReference type="AlphaFoldDB" id="A0A8J3MDC4"/>
<dbReference type="EMBL" id="BNAP01000020">
    <property type="protein sequence ID" value="GHG98082.1"/>
    <property type="molecule type" value="Genomic_DNA"/>
</dbReference>
<dbReference type="Proteomes" id="UP000611500">
    <property type="component" value="Unassembled WGS sequence"/>
</dbReference>
<accession>A0A8J3MDC4</accession>
<dbReference type="PANTHER" id="PTHR43540">
    <property type="entry name" value="PEROXYUREIDOACRYLATE/UREIDOACRYLATE AMIDOHYDROLASE-RELATED"/>
    <property type="match status" value="1"/>
</dbReference>
<dbReference type="Pfam" id="PF00857">
    <property type="entry name" value="Isochorismatase"/>
    <property type="match status" value="1"/>
</dbReference>
<dbReference type="RefSeq" id="WP_028095470.1">
    <property type="nucleotide sequence ID" value="NZ_BNAP01000020.1"/>
</dbReference>
<evidence type="ECO:0000256" key="1">
    <source>
        <dbReference type="ARBA" id="ARBA00022801"/>
    </source>
</evidence>
<proteinExistence type="predicted"/>
<dbReference type="InterPro" id="IPR000868">
    <property type="entry name" value="Isochorismatase-like_dom"/>
</dbReference>
<reference evidence="3" key="2">
    <citation type="submission" date="2020-09" db="EMBL/GenBank/DDBJ databases">
        <authorList>
            <person name="Sun Q."/>
            <person name="Zhou Y."/>
        </authorList>
    </citation>
    <scope>NUCLEOTIDE SEQUENCE</scope>
    <source>
        <strain evidence="3">CGMCC 1.7081</strain>
    </source>
</reference>
<keyword evidence="1" id="KW-0378">Hydrolase</keyword>
<evidence type="ECO:0000313" key="4">
    <source>
        <dbReference type="Proteomes" id="UP000611500"/>
    </source>
</evidence>
<dbReference type="SUPFAM" id="SSF52499">
    <property type="entry name" value="Isochorismatase-like hydrolases"/>
    <property type="match status" value="1"/>
</dbReference>
<organism evidence="3 4">
    <name type="scientific">Pseudodonghicola xiamenensis</name>
    <dbReference type="NCBI Taxonomy" id="337702"/>
    <lineage>
        <taxon>Bacteria</taxon>
        <taxon>Pseudomonadati</taxon>
        <taxon>Pseudomonadota</taxon>
        <taxon>Alphaproteobacteria</taxon>
        <taxon>Rhodobacterales</taxon>
        <taxon>Paracoccaceae</taxon>
        <taxon>Pseudodonghicola</taxon>
    </lineage>
</organism>
<reference evidence="3" key="1">
    <citation type="journal article" date="2014" name="Int. J. Syst. Evol. Microbiol.">
        <title>Complete genome sequence of Corynebacterium casei LMG S-19264T (=DSM 44701T), isolated from a smear-ripened cheese.</title>
        <authorList>
            <consortium name="US DOE Joint Genome Institute (JGI-PGF)"/>
            <person name="Walter F."/>
            <person name="Albersmeier A."/>
            <person name="Kalinowski J."/>
            <person name="Ruckert C."/>
        </authorList>
    </citation>
    <scope>NUCLEOTIDE SEQUENCE</scope>
    <source>
        <strain evidence="3">CGMCC 1.7081</strain>
    </source>
</reference>
<name>A0A8J3MDC4_9RHOB</name>
<keyword evidence="4" id="KW-1185">Reference proteome</keyword>
<evidence type="ECO:0000313" key="3">
    <source>
        <dbReference type="EMBL" id="GHG98082.1"/>
    </source>
</evidence>
<comment type="caution">
    <text evidence="3">The sequence shown here is derived from an EMBL/GenBank/DDBJ whole genome shotgun (WGS) entry which is preliminary data.</text>
</comment>
<protein>
    <submittedName>
        <fullName evidence="3">N-carbamoylsarcosine amidase</fullName>
    </submittedName>
</protein>
<evidence type="ECO:0000259" key="2">
    <source>
        <dbReference type="Pfam" id="PF00857"/>
    </source>
</evidence>
<gene>
    <name evidence="3" type="ORF">GCM10010961_33080</name>
</gene>
<dbReference type="GO" id="GO:0016787">
    <property type="term" value="F:hydrolase activity"/>
    <property type="evidence" value="ECO:0007669"/>
    <property type="project" value="UniProtKB-KW"/>
</dbReference>
<dbReference type="PANTHER" id="PTHR43540:SF1">
    <property type="entry name" value="ISOCHORISMATASE HYDROLASE"/>
    <property type="match status" value="1"/>
</dbReference>